<dbReference type="SMART" id="SM00507">
    <property type="entry name" value="HNHc"/>
    <property type="match status" value="1"/>
</dbReference>
<dbReference type="GO" id="GO:0008270">
    <property type="term" value="F:zinc ion binding"/>
    <property type="evidence" value="ECO:0007669"/>
    <property type="project" value="InterPro"/>
</dbReference>
<keyword evidence="2" id="KW-0378">Hydrolase</keyword>
<evidence type="ECO:0000259" key="1">
    <source>
        <dbReference type="SMART" id="SM00507"/>
    </source>
</evidence>
<sequence length="237" mass="27451">MLWSLSEASRQIAALSAEKREAEAKIAEISTFKYKLKVLWGWGGLDESFYRGRLNDIPWQIKVLNREAQSFRDLIEYLYDYWPETPPDWEDRKRLLVDQLGNFCQKCMKVNVEKHVHHTVPVSRGGSHRLDNLEYLCVRCHSQAHGGRDVSTGGKYIPPVNRPAFSDRLELITYAVSESLVIAFSYSKRDGTRSKRSIKPTGLKQVGYSLCVEGYCYLRRADRVFAIKRMERVKIVE</sequence>
<dbReference type="Proteomes" id="UP000475117">
    <property type="component" value="Chromosome"/>
</dbReference>
<dbReference type="KEGG" id="soa:G3M56_008175"/>
<gene>
    <name evidence="2" type="ORF">G3M56_008175</name>
</gene>
<name>A0A6B3L9H0_9BACT</name>
<keyword evidence="2" id="KW-0540">Nuclease</keyword>
<dbReference type="InterPro" id="IPR002711">
    <property type="entry name" value="HNH"/>
</dbReference>
<dbReference type="Pfam" id="PF01844">
    <property type="entry name" value="HNH"/>
    <property type="match status" value="1"/>
</dbReference>
<dbReference type="CDD" id="cd00085">
    <property type="entry name" value="HNHc"/>
    <property type="match status" value="1"/>
</dbReference>
<proteinExistence type="predicted"/>
<dbReference type="PROSITE" id="PS52050">
    <property type="entry name" value="WYL"/>
    <property type="match status" value="1"/>
</dbReference>
<dbReference type="InterPro" id="IPR026881">
    <property type="entry name" value="WYL_dom"/>
</dbReference>
<dbReference type="Pfam" id="PF13280">
    <property type="entry name" value="WYL"/>
    <property type="match status" value="1"/>
</dbReference>
<keyword evidence="3" id="KW-1185">Reference proteome</keyword>
<dbReference type="Gene3D" id="1.10.30.50">
    <property type="match status" value="1"/>
</dbReference>
<dbReference type="GO" id="GO:0003676">
    <property type="term" value="F:nucleic acid binding"/>
    <property type="evidence" value="ECO:0007669"/>
    <property type="project" value="InterPro"/>
</dbReference>
<accession>A0A6B3L9H0</accession>
<dbReference type="InterPro" id="IPR003615">
    <property type="entry name" value="HNH_nuc"/>
</dbReference>
<evidence type="ECO:0000313" key="2">
    <source>
        <dbReference type="EMBL" id="QQL43873.1"/>
    </source>
</evidence>
<dbReference type="GO" id="GO:0004519">
    <property type="term" value="F:endonuclease activity"/>
    <property type="evidence" value="ECO:0007669"/>
    <property type="project" value="UniProtKB-KW"/>
</dbReference>
<protein>
    <submittedName>
        <fullName evidence="2">HNH endonuclease</fullName>
    </submittedName>
</protein>
<organism evidence="2 3">
    <name type="scientific">Sulfuriroseicoccus oceanibius</name>
    <dbReference type="NCBI Taxonomy" id="2707525"/>
    <lineage>
        <taxon>Bacteria</taxon>
        <taxon>Pseudomonadati</taxon>
        <taxon>Verrucomicrobiota</taxon>
        <taxon>Verrucomicrobiia</taxon>
        <taxon>Verrucomicrobiales</taxon>
        <taxon>Verrucomicrobiaceae</taxon>
        <taxon>Sulfuriroseicoccus</taxon>
    </lineage>
</organism>
<keyword evidence="2" id="KW-0255">Endonuclease</keyword>
<reference evidence="2 3" key="1">
    <citation type="submission" date="2020-12" db="EMBL/GenBank/DDBJ databases">
        <title>Sulforoseuscoccus oceanibium gen. nov., sp. nov., a representative of the phylum Verrucomicrobia with special cytoplasmic membrane, and proposal of Sulforoseuscoccusaceae fam. nov.</title>
        <authorList>
            <person name="Xi F."/>
        </authorList>
    </citation>
    <scope>NUCLEOTIDE SEQUENCE [LARGE SCALE GENOMIC DNA]</scope>
    <source>
        <strain evidence="2 3">T37</strain>
    </source>
</reference>
<dbReference type="EMBL" id="CP066776">
    <property type="protein sequence ID" value="QQL43873.1"/>
    <property type="molecule type" value="Genomic_DNA"/>
</dbReference>
<dbReference type="AlphaFoldDB" id="A0A6B3L9H0"/>
<feature type="domain" description="HNH nuclease" evidence="1">
    <location>
        <begin position="91"/>
        <end position="142"/>
    </location>
</feature>
<evidence type="ECO:0000313" key="3">
    <source>
        <dbReference type="Proteomes" id="UP000475117"/>
    </source>
</evidence>